<dbReference type="STRING" id="35608.A0A2U1PTS5"/>
<dbReference type="OrthoDB" id="6222486at2759"/>
<comment type="caution">
    <text evidence="1">The sequence shown here is derived from an EMBL/GenBank/DDBJ whole genome shotgun (WGS) entry which is preliminary data.</text>
</comment>
<proteinExistence type="predicted"/>
<sequence length="161" mass="17731">MKGEKTMDLDWSSAAVVDVTDEIHQVPCVIKLNGPAPVSDYFKPKLTGVEVDGLNVKEAYFRGRKLQGATVSLPHGYSGFVIGKKTSAKRKASDTDAETTDSWQANAKFQNITFWNHDNLPSKEDAFLRAFHWFDLAKALHKPVTAEDMESATNPGATTTD</sequence>
<name>A0A2U1PTS5_ARTAN</name>
<dbReference type="EMBL" id="PKPP01000747">
    <property type="protein sequence ID" value="PWA89125.1"/>
    <property type="molecule type" value="Genomic_DNA"/>
</dbReference>
<accession>A0A2U1PTS5</accession>
<dbReference type="Gene3D" id="2.40.128.680">
    <property type="match status" value="1"/>
</dbReference>
<dbReference type="PANTHER" id="PTHR47204">
    <property type="entry name" value="OS02G0168900 PROTEIN"/>
    <property type="match status" value="1"/>
</dbReference>
<reference evidence="1 2" key="1">
    <citation type="journal article" date="2018" name="Mol. Plant">
        <title>The genome of Artemisia annua provides insight into the evolution of Asteraceae family and artemisinin biosynthesis.</title>
        <authorList>
            <person name="Shen Q."/>
            <person name="Zhang L."/>
            <person name="Liao Z."/>
            <person name="Wang S."/>
            <person name="Yan T."/>
            <person name="Shi P."/>
            <person name="Liu M."/>
            <person name="Fu X."/>
            <person name="Pan Q."/>
            <person name="Wang Y."/>
            <person name="Lv Z."/>
            <person name="Lu X."/>
            <person name="Zhang F."/>
            <person name="Jiang W."/>
            <person name="Ma Y."/>
            <person name="Chen M."/>
            <person name="Hao X."/>
            <person name="Li L."/>
            <person name="Tang Y."/>
            <person name="Lv G."/>
            <person name="Zhou Y."/>
            <person name="Sun X."/>
            <person name="Brodelius P.E."/>
            <person name="Rose J.K.C."/>
            <person name="Tang K."/>
        </authorList>
    </citation>
    <scope>NUCLEOTIDE SEQUENCE [LARGE SCALE GENOMIC DNA]</scope>
    <source>
        <strain evidence="2">cv. Huhao1</strain>
        <tissue evidence="1">Leaf</tissue>
    </source>
</reference>
<dbReference type="GO" id="GO:0006401">
    <property type="term" value="P:RNA catabolic process"/>
    <property type="evidence" value="ECO:0007669"/>
    <property type="project" value="InterPro"/>
</dbReference>
<dbReference type="Proteomes" id="UP000245207">
    <property type="component" value="Unassembled WGS sequence"/>
</dbReference>
<organism evidence="1 2">
    <name type="scientific">Artemisia annua</name>
    <name type="common">Sweet wormwood</name>
    <dbReference type="NCBI Taxonomy" id="35608"/>
    <lineage>
        <taxon>Eukaryota</taxon>
        <taxon>Viridiplantae</taxon>
        <taxon>Streptophyta</taxon>
        <taxon>Embryophyta</taxon>
        <taxon>Tracheophyta</taxon>
        <taxon>Spermatophyta</taxon>
        <taxon>Magnoliopsida</taxon>
        <taxon>eudicotyledons</taxon>
        <taxon>Gunneridae</taxon>
        <taxon>Pentapetalae</taxon>
        <taxon>asterids</taxon>
        <taxon>campanulids</taxon>
        <taxon>Asterales</taxon>
        <taxon>Asteraceae</taxon>
        <taxon>Asteroideae</taxon>
        <taxon>Anthemideae</taxon>
        <taxon>Artemisiinae</taxon>
        <taxon>Artemisia</taxon>
    </lineage>
</organism>
<evidence type="ECO:0000313" key="1">
    <source>
        <dbReference type="EMBL" id="PWA89125.1"/>
    </source>
</evidence>
<keyword evidence="2" id="KW-1185">Reference proteome</keyword>
<protein>
    <submittedName>
        <fullName evidence="1">Ribonuclease H2, subunit C</fullName>
    </submittedName>
</protein>
<dbReference type="AlphaFoldDB" id="A0A2U1PTS5"/>
<dbReference type="Pfam" id="PF08615">
    <property type="entry name" value="RNase_H2_suC"/>
    <property type="match status" value="1"/>
</dbReference>
<dbReference type="GO" id="GO:0032299">
    <property type="term" value="C:ribonuclease H2 complex"/>
    <property type="evidence" value="ECO:0007669"/>
    <property type="project" value="InterPro"/>
</dbReference>
<dbReference type="InterPro" id="IPR013924">
    <property type="entry name" value="RNase_H2_suC"/>
</dbReference>
<dbReference type="CDD" id="cd09271">
    <property type="entry name" value="RNase_H2-C"/>
    <property type="match status" value="1"/>
</dbReference>
<gene>
    <name evidence="1" type="ORF">CTI12_AA113960</name>
</gene>
<evidence type="ECO:0000313" key="2">
    <source>
        <dbReference type="Proteomes" id="UP000245207"/>
    </source>
</evidence>
<dbReference type="PANTHER" id="PTHR47204:SF1">
    <property type="entry name" value="RIBONUCLEASE H2 SUBUNIT C"/>
    <property type="match status" value="1"/>
</dbReference>